<sequence length="72" mass="7864">MLRKIVHLLLVAAALASTLTLQGCFGSEQEKTKQAEQEKASKTTADQKALRQRQCEFIGKTATDKGQCVAKN</sequence>
<organism evidence="2 3">
    <name type="scientific">Polaromonas aquatica</name>
    <dbReference type="NCBI Taxonomy" id="332657"/>
    <lineage>
        <taxon>Bacteria</taxon>
        <taxon>Pseudomonadati</taxon>
        <taxon>Pseudomonadota</taxon>
        <taxon>Betaproteobacteria</taxon>
        <taxon>Burkholderiales</taxon>
        <taxon>Comamonadaceae</taxon>
        <taxon>Polaromonas</taxon>
    </lineage>
</organism>
<dbReference type="EMBL" id="JBHSRS010000017">
    <property type="protein sequence ID" value="MFC6281165.1"/>
    <property type="molecule type" value="Genomic_DNA"/>
</dbReference>
<evidence type="ECO:0000313" key="3">
    <source>
        <dbReference type="Proteomes" id="UP001596270"/>
    </source>
</evidence>
<dbReference type="Proteomes" id="UP001596270">
    <property type="component" value="Unassembled WGS sequence"/>
</dbReference>
<name>A0ABW1TWA7_9BURK</name>
<reference evidence="3" key="1">
    <citation type="journal article" date="2019" name="Int. J. Syst. Evol. Microbiol.">
        <title>The Global Catalogue of Microorganisms (GCM) 10K type strain sequencing project: providing services to taxonomists for standard genome sequencing and annotation.</title>
        <authorList>
            <consortium name="The Broad Institute Genomics Platform"/>
            <consortium name="The Broad Institute Genome Sequencing Center for Infectious Disease"/>
            <person name="Wu L."/>
            <person name="Ma J."/>
        </authorList>
    </citation>
    <scope>NUCLEOTIDE SEQUENCE [LARGE SCALE GENOMIC DNA]</scope>
    <source>
        <strain evidence="3">CCUG 39402</strain>
    </source>
</reference>
<protein>
    <recommendedName>
        <fullName evidence="4">Entry exclusion lipoprotein TrbK</fullName>
    </recommendedName>
</protein>
<evidence type="ECO:0008006" key="4">
    <source>
        <dbReference type="Google" id="ProtNLM"/>
    </source>
</evidence>
<keyword evidence="3" id="KW-1185">Reference proteome</keyword>
<accession>A0ABW1TWA7</accession>
<evidence type="ECO:0000256" key="1">
    <source>
        <dbReference type="SAM" id="SignalP"/>
    </source>
</evidence>
<proteinExistence type="predicted"/>
<evidence type="ECO:0000313" key="2">
    <source>
        <dbReference type="EMBL" id="MFC6281165.1"/>
    </source>
</evidence>
<gene>
    <name evidence="2" type="ORF">ACFQND_07990</name>
</gene>
<dbReference type="RefSeq" id="WP_377412890.1">
    <property type="nucleotide sequence ID" value="NZ_JBHSRS010000017.1"/>
</dbReference>
<keyword evidence="1" id="KW-0732">Signal</keyword>
<feature type="signal peptide" evidence="1">
    <location>
        <begin position="1"/>
        <end position="23"/>
    </location>
</feature>
<comment type="caution">
    <text evidence="2">The sequence shown here is derived from an EMBL/GenBank/DDBJ whole genome shotgun (WGS) entry which is preliminary data.</text>
</comment>
<dbReference type="PROSITE" id="PS51257">
    <property type="entry name" value="PROKAR_LIPOPROTEIN"/>
    <property type="match status" value="1"/>
</dbReference>
<feature type="chain" id="PRO_5045260417" description="Entry exclusion lipoprotein TrbK" evidence="1">
    <location>
        <begin position="24"/>
        <end position="72"/>
    </location>
</feature>